<gene>
    <name evidence="2" type="ORF">SAMN05421741_10883</name>
</gene>
<dbReference type="RefSeq" id="WP_091521799.1">
    <property type="nucleotide sequence ID" value="NZ_FOVI01000008.1"/>
</dbReference>
<name>A0A1I5AKV4_9FLAO</name>
<keyword evidence="1" id="KW-0732">Signal</keyword>
<keyword evidence="3" id="KW-1185">Reference proteome</keyword>
<evidence type="ECO:0000313" key="3">
    <source>
        <dbReference type="Proteomes" id="UP000199036"/>
    </source>
</evidence>
<proteinExistence type="predicted"/>
<feature type="signal peptide" evidence="1">
    <location>
        <begin position="1"/>
        <end position="19"/>
    </location>
</feature>
<dbReference type="Proteomes" id="UP000199036">
    <property type="component" value="Unassembled WGS sequence"/>
</dbReference>
<dbReference type="InterPro" id="IPR036322">
    <property type="entry name" value="WD40_repeat_dom_sf"/>
</dbReference>
<dbReference type="OrthoDB" id="1143207at2"/>
<protein>
    <submittedName>
        <fullName evidence="2">Uncharacterized protein</fullName>
    </submittedName>
</protein>
<feature type="chain" id="PRO_5011659158" evidence="1">
    <location>
        <begin position="20"/>
        <end position="257"/>
    </location>
</feature>
<dbReference type="EMBL" id="FOVI01000008">
    <property type="protein sequence ID" value="SFN63048.1"/>
    <property type="molecule type" value="Genomic_DNA"/>
</dbReference>
<dbReference type="AlphaFoldDB" id="A0A1I5AKV4"/>
<dbReference type="SUPFAM" id="SSF50978">
    <property type="entry name" value="WD40 repeat-like"/>
    <property type="match status" value="1"/>
</dbReference>
<accession>A0A1I5AKV4</accession>
<sequence length="257" mass="29347">MKKVITAFITFLTAFSVNAQMAVFKKELVRPPQLTYYGLNHLGDTSSIVSNEIAKETLLKTFTFKDPFLGNIAQYDERNPLKQLVFYKNTQQLVLLDNQLSIKEKIVLTDRFPEIDATYAALTSQASIWIFDYASKRWCIVSSQQDQPSFVSNPITIYSFLTTYGNFAYWQKDDVVYGIDIYGKVIQEQNLPKKAQLLAINGDLLVYVSNNKLFLLNTKNKEAEQLAEVQSTIDSVIFNANSLSVLTTDKLYLYHIN</sequence>
<evidence type="ECO:0000256" key="1">
    <source>
        <dbReference type="SAM" id="SignalP"/>
    </source>
</evidence>
<evidence type="ECO:0000313" key="2">
    <source>
        <dbReference type="EMBL" id="SFN63048.1"/>
    </source>
</evidence>
<organism evidence="2 3">
    <name type="scientific">Paenimyroides ummariense</name>
    <dbReference type="NCBI Taxonomy" id="913024"/>
    <lineage>
        <taxon>Bacteria</taxon>
        <taxon>Pseudomonadati</taxon>
        <taxon>Bacteroidota</taxon>
        <taxon>Flavobacteriia</taxon>
        <taxon>Flavobacteriales</taxon>
        <taxon>Flavobacteriaceae</taxon>
        <taxon>Paenimyroides</taxon>
    </lineage>
</organism>
<dbReference type="STRING" id="913024.SAMN05421741_10883"/>
<reference evidence="3" key="1">
    <citation type="submission" date="2016-10" db="EMBL/GenBank/DDBJ databases">
        <authorList>
            <person name="Varghese N."/>
            <person name="Submissions S."/>
        </authorList>
    </citation>
    <scope>NUCLEOTIDE SEQUENCE [LARGE SCALE GENOMIC DNA]</scope>
    <source>
        <strain evidence="3">DS-12</strain>
    </source>
</reference>